<protein>
    <recommendedName>
        <fullName evidence="8">DNA recombination protein RmuC</fullName>
    </recommendedName>
</protein>
<comment type="function">
    <text evidence="1">Involved in DNA recombination.</text>
</comment>
<accession>A0A829Y6E5</accession>
<evidence type="ECO:0008006" key="8">
    <source>
        <dbReference type="Google" id="ProtNLM"/>
    </source>
</evidence>
<keyword evidence="3 5" id="KW-0175">Coiled coil</keyword>
<evidence type="ECO:0000256" key="3">
    <source>
        <dbReference type="ARBA" id="ARBA00023054"/>
    </source>
</evidence>
<dbReference type="InterPro" id="IPR003798">
    <property type="entry name" value="DNA_recombination_RmuC"/>
</dbReference>
<keyword evidence="7" id="KW-1185">Reference proteome</keyword>
<dbReference type="Proteomes" id="UP000445000">
    <property type="component" value="Unassembled WGS sequence"/>
</dbReference>
<dbReference type="PANTHER" id="PTHR30563:SF0">
    <property type="entry name" value="DNA RECOMBINATION PROTEIN RMUC"/>
    <property type="match status" value="1"/>
</dbReference>
<organism evidence="6 7">
    <name type="scientific">Steroidobacter agaridevorans</name>
    <dbReference type="NCBI Taxonomy" id="2695856"/>
    <lineage>
        <taxon>Bacteria</taxon>
        <taxon>Pseudomonadati</taxon>
        <taxon>Pseudomonadota</taxon>
        <taxon>Gammaproteobacteria</taxon>
        <taxon>Steroidobacterales</taxon>
        <taxon>Steroidobacteraceae</taxon>
        <taxon>Steroidobacter</taxon>
    </lineage>
</organism>
<dbReference type="PANTHER" id="PTHR30563">
    <property type="entry name" value="DNA RECOMBINATION PROTEIN RMUC"/>
    <property type="match status" value="1"/>
</dbReference>
<dbReference type="Pfam" id="PF02646">
    <property type="entry name" value="RmuC"/>
    <property type="match status" value="1"/>
</dbReference>
<name>A0A829Y6E5_9GAMM</name>
<evidence type="ECO:0000256" key="5">
    <source>
        <dbReference type="SAM" id="Coils"/>
    </source>
</evidence>
<gene>
    <name evidence="6" type="ORF">GCM10011487_07800</name>
</gene>
<dbReference type="EMBL" id="BLJN01000001">
    <property type="protein sequence ID" value="GFE78780.1"/>
    <property type="molecule type" value="Genomic_DNA"/>
</dbReference>
<keyword evidence="4" id="KW-0233">DNA recombination</keyword>
<dbReference type="AlphaFoldDB" id="A0A829Y6E5"/>
<feature type="coiled-coil region" evidence="5">
    <location>
        <begin position="74"/>
        <end position="126"/>
    </location>
</feature>
<evidence type="ECO:0000256" key="1">
    <source>
        <dbReference type="ARBA" id="ARBA00003416"/>
    </source>
</evidence>
<evidence type="ECO:0000313" key="6">
    <source>
        <dbReference type="EMBL" id="GFE78780.1"/>
    </source>
</evidence>
<dbReference type="GO" id="GO:0006310">
    <property type="term" value="P:DNA recombination"/>
    <property type="evidence" value="ECO:0007669"/>
    <property type="project" value="UniProtKB-KW"/>
</dbReference>
<evidence type="ECO:0000256" key="2">
    <source>
        <dbReference type="ARBA" id="ARBA00009840"/>
    </source>
</evidence>
<evidence type="ECO:0000256" key="4">
    <source>
        <dbReference type="ARBA" id="ARBA00023172"/>
    </source>
</evidence>
<reference evidence="7" key="1">
    <citation type="submission" date="2020-01" db="EMBL/GenBank/DDBJ databases">
        <title>'Steroidobacter agaridevorans' sp. nov., agar-degrading bacteria isolated from rhizosphere soils.</title>
        <authorList>
            <person name="Ikenaga M."/>
            <person name="Kataoka M."/>
            <person name="Murouchi A."/>
            <person name="Katsuragi S."/>
            <person name="Sakai M."/>
        </authorList>
    </citation>
    <scope>NUCLEOTIDE SEQUENCE [LARGE SCALE GENOMIC DNA]</scope>
    <source>
        <strain evidence="7">YU21-B</strain>
    </source>
</reference>
<proteinExistence type="inferred from homology"/>
<dbReference type="RefSeq" id="WP_161810636.1">
    <property type="nucleotide sequence ID" value="NZ_BLJN01000001.1"/>
</dbReference>
<comment type="similarity">
    <text evidence="2">Belongs to the RmuC family.</text>
</comment>
<sequence>MVELLIGAGALVVGFALAWYRSGPTRIALASAEARLLSAEQRLQETQIFLTAARTDLEQANAAFHTASSARASAEAVAARVPQLEQELQQARQVAADRQAQITQLQARGEEQAKAAEEKLRLLSDAETSLSNAFKALSAQALETNNQNFLQLATASLGRFQENAKGELDARQKAVDALVQPIRESLQKVDGKLGEMEKARESAYSALNEQLRGLVETHLPMLRSETGNLVKALRQPTVRGRWGEMQLRRVVEMAGMLDHCDFVEQPSESTEDGRLRPDLIVKLPGGKQIIIDAKAPVSAYLEAAEAADDETRQLQLARHAQQVRAHMSALGRKAYWETFTPTPELVIMFLPGEMFFSAALQADPGLIEFGVSEKVVPATPTTLISLLRAVAYGWRQEALAVNSQEIAALGKQIYERISTLAGHWNDVGQRLGKAVDAYNKSVVSLESRVLSSARRFNSLQVATTEIETMEPIGVLPRVLQAPELIEQRLAANN</sequence>
<comment type="caution">
    <text evidence="6">The sequence shown here is derived from an EMBL/GenBank/DDBJ whole genome shotgun (WGS) entry which is preliminary data.</text>
</comment>
<evidence type="ECO:0000313" key="7">
    <source>
        <dbReference type="Proteomes" id="UP000445000"/>
    </source>
</evidence>